<dbReference type="Proteomes" id="UP000663887">
    <property type="component" value="Unassembled WGS sequence"/>
</dbReference>
<protein>
    <submittedName>
        <fullName evidence="1">Uncharacterized protein</fullName>
    </submittedName>
</protein>
<evidence type="ECO:0000313" key="1">
    <source>
        <dbReference type="EMBL" id="CAF2264765.1"/>
    </source>
</evidence>
<proteinExistence type="predicted"/>
<evidence type="ECO:0000313" key="2">
    <source>
        <dbReference type="Proteomes" id="UP000663887"/>
    </source>
</evidence>
<sequence length="171" mass="19614">YISVLKLFVQKVYDYLKMDGDSVIKKFKDIVSHLPVTKPLKQQLEALLNQYNEDDSNALPMLILETHDLLRKNNTNPTKSIKQTEASALIKSTSKTVNEMANQQLLNEIFDNFEFFLAHEEVPMSESEVDMVLYDYAAQCDEYTKQAASTVVRFLKILSEYLSEPLIVNLA</sequence>
<feature type="non-terminal residue" evidence="1">
    <location>
        <position position="1"/>
    </location>
</feature>
<name>A0A817ALI8_9BILA</name>
<comment type="caution">
    <text evidence="1">The sequence shown here is derived from an EMBL/GenBank/DDBJ whole genome shotgun (WGS) entry which is preliminary data.</text>
</comment>
<gene>
    <name evidence="1" type="ORF">XDN619_LOCUS36507</name>
</gene>
<dbReference type="EMBL" id="CAJNRG010018886">
    <property type="protein sequence ID" value="CAF2264765.1"/>
    <property type="molecule type" value="Genomic_DNA"/>
</dbReference>
<dbReference type="AlphaFoldDB" id="A0A817ALI8"/>
<reference evidence="1" key="1">
    <citation type="submission" date="2021-02" db="EMBL/GenBank/DDBJ databases">
        <authorList>
            <person name="Nowell W R."/>
        </authorList>
    </citation>
    <scope>NUCLEOTIDE SEQUENCE</scope>
</reference>
<organism evidence="1 2">
    <name type="scientific">Rotaria magnacalcarata</name>
    <dbReference type="NCBI Taxonomy" id="392030"/>
    <lineage>
        <taxon>Eukaryota</taxon>
        <taxon>Metazoa</taxon>
        <taxon>Spiralia</taxon>
        <taxon>Gnathifera</taxon>
        <taxon>Rotifera</taxon>
        <taxon>Eurotatoria</taxon>
        <taxon>Bdelloidea</taxon>
        <taxon>Philodinida</taxon>
        <taxon>Philodinidae</taxon>
        <taxon>Rotaria</taxon>
    </lineage>
</organism>
<accession>A0A817ALI8</accession>